<feature type="region of interest" description="Disordered" evidence="3">
    <location>
        <begin position="205"/>
        <end position="244"/>
    </location>
</feature>
<evidence type="ECO:0000313" key="5">
    <source>
        <dbReference type="Proteomes" id="UP000695022"/>
    </source>
</evidence>
<proteinExistence type="predicted"/>
<dbReference type="GeneID" id="106812334"/>
<reference evidence="6" key="1">
    <citation type="submission" date="2025-08" db="UniProtKB">
        <authorList>
            <consortium name="RefSeq"/>
        </authorList>
    </citation>
    <scope>IDENTIFICATION</scope>
</reference>
<dbReference type="InterPro" id="IPR036638">
    <property type="entry name" value="HLH_DNA-bd_sf"/>
</dbReference>
<dbReference type="InterPro" id="IPR002418">
    <property type="entry name" value="Tscrpt_reg_Myc"/>
</dbReference>
<gene>
    <name evidence="6" type="primary">LOC106812334</name>
</gene>
<dbReference type="InterPro" id="IPR012682">
    <property type="entry name" value="Tscrpt_reg_Myc_N"/>
</dbReference>
<dbReference type="PROSITE" id="PS50888">
    <property type="entry name" value="BHLH"/>
    <property type="match status" value="1"/>
</dbReference>
<feature type="compositionally biased region" description="Basic and acidic residues" evidence="3">
    <location>
        <begin position="360"/>
        <end position="370"/>
    </location>
</feature>
<dbReference type="Pfam" id="PF00010">
    <property type="entry name" value="HLH"/>
    <property type="match status" value="1"/>
</dbReference>
<dbReference type="PIRSF" id="PIRSF001705">
    <property type="entry name" value="Myc_protein"/>
    <property type="match status" value="1"/>
</dbReference>
<organism evidence="5 6">
    <name type="scientific">Priapulus caudatus</name>
    <name type="common">Priapulid worm</name>
    <dbReference type="NCBI Taxonomy" id="37621"/>
    <lineage>
        <taxon>Eukaryota</taxon>
        <taxon>Metazoa</taxon>
        <taxon>Ecdysozoa</taxon>
        <taxon>Scalidophora</taxon>
        <taxon>Priapulida</taxon>
        <taxon>Priapulimorpha</taxon>
        <taxon>Priapulimorphida</taxon>
        <taxon>Priapulidae</taxon>
        <taxon>Priapulus</taxon>
    </lineage>
</organism>
<dbReference type="SMART" id="SM00353">
    <property type="entry name" value="HLH"/>
    <property type="match status" value="1"/>
</dbReference>
<keyword evidence="1 2" id="KW-0238">DNA-binding</keyword>
<evidence type="ECO:0000259" key="4">
    <source>
        <dbReference type="PROSITE" id="PS50888"/>
    </source>
</evidence>
<comment type="subunit">
    <text evidence="2">Efficient DNA binding requires dimerization with another bHLH protein.</text>
</comment>
<keyword evidence="5" id="KW-1185">Reference proteome</keyword>
<dbReference type="CDD" id="cd11400">
    <property type="entry name" value="bHLHzip_Myc"/>
    <property type="match status" value="1"/>
</dbReference>
<feature type="domain" description="BHLH" evidence="4">
    <location>
        <begin position="361"/>
        <end position="413"/>
    </location>
</feature>
<dbReference type="Pfam" id="PF01056">
    <property type="entry name" value="Myc_N"/>
    <property type="match status" value="1"/>
</dbReference>
<feature type="compositionally biased region" description="Low complexity" evidence="3">
    <location>
        <begin position="205"/>
        <end position="223"/>
    </location>
</feature>
<name>A0ABM1EHJ5_PRICU</name>
<evidence type="ECO:0000256" key="1">
    <source>
        <dbReference type="ARBA" id="ARBA00023125"/>
    </source>
</evidence>
<dbReference type="Proteomes" id="UP000695022">
    <property type="component" value="Unplaced"/>
</dbReference>
<evidence type="ECO:0000256" key="3">
    <source>
        <dbReference type="SAM" id="MobiDB-lite"/>
    </source>
</evidence>
<accession>A0ABM1EHJ5</accession>
<dbReference type="Gene3D" id="4.10.280.10">
    <property type="entry name" value="Helix-loop-helix DNA-binding domain"/>
    <property type="match status" value="1"/>
</dbReference>
<keyword evidence="2" id="KW-0539">Nucleus</keyword>
<dbReference type="InterPro" id="IPR050433">
    <property type="entry name" value="Myc_transcription_factors"/>
</dbReference>
<comment type="subcellular location">
    <subcellularLocation>
        <location evidence="2">Nucleus</location>
    </subcellularLocation>
</comment>
<dbReference type="InterPro" id="IPR011598">
    <property type="entry name" value="bHLH_dom"/>
</dbReference>
<dbReference type="PRINTS" id="PR00044">
    <property type="entry name" value="LEUZIPPRMYC"/>
</dbReference>
<dbReference type="RefSeq" id="XP_014671666.1">
    <property type="nucleotide sequence ID" value="XM_014816180.1"/>
</dbReference>
<dbReference type="SUPFAM" id="SSF47459">
    <property type="entry name" value="HLH, helix-loop-helix DNA-binding domain"/>
    <property type="match status" value="1"/>
</dbReference>
<protein>
    <submittedName>
        <fullName evidence="6">Myc protein-like</fullName>
    </submittedName>
</protein>
<feature type="region of interest" description="Disordered" evidence="3">
    <location>
        <begin position="329"/>
        <end position="370"/>
    </location>
</feature>
<evidence type="ECO:0000313" key="6">
    <source>
        <dbReference type="RefSeq" id="XP_014671666.1"/>
    </source>
</evidence>
<sequence>MAPADTMPALLGTGDPSAPTASLDANFSLGDCADCQLCGFAESCNTHLYSEDMWKKFELLPTPPLSPMHGSDDEAPDLVKPFDDLTTIDDLIATFEDSVKPCTGLDSSFLRSPLIQDCMWSVGYSIEDLVAKPARKTNSKSTLYRNGDGATRTISTCDDDYTNSVALPVAATAASEKQEYSSTECVDPAQVFPYPYNSDHSYSCRSSSSGSCTNPSSPSSTTGSDRRKAVPPGVQTPSDSEEEIDVVTVERKAAAAVARTKTLPRSVQRQQAHACKLKEQLLQVAQMAKQHNTTLKIGGATVRSSPQKRGRDAFSDATAAKRMRAAATVMLTPPGSRGGSRPSSRSCSDSEEGGGSGSDGRMKASHNDLERRRRNELKCSFYSLRDCVPELCRQERTPKVAILKKATEFARELTAEAERLAAERDRQVACRDALRRRLATLQKRHFVEIGVEIGV</sequence>
<dbReference type="PANTHER" id="PTHR45851">
    <property type="entry name" value="MYC PROTO-ONCOGENE"/>
    <property type="match status" value="1"/>
</dbReference>
<evidence type="ECO:0000256" key="2">
    <source>
        <dbReference type="PIRNR" id="PIRNR001705"/>
    </source>
</evidence>